<evidence type="ECO:0000259" key="5">
    <source>
        <dbReference type="Pfam" id="PF13407"/>
    </source>
</evidence>
<evidence type="ECO:0000256" key="4">
    <source>
        <dbReference type="SAM" id="SignalP"/>
    </source>
</evidence>
<dbReference type="Proteomes" id="UP001597041">
    <property type="component" value="Unassembled WGS sequence"/>
</dbReference>
<keyword evidence="7" id="KW-1185">Reference proteome</keyword>
<reference evidence="7" key="1">
    <citation type="journal article" date="2019" name="Int. J. Syst. Evol. Microbiol.">
        <title>The Global Catalogue of Microorganisms (GCM) 10K type strain sequencing project: providing services to taxonomists for standard genome sequencing and annotation.</title>
        <authorList>
            <consortium name="The Broad Institute Genomics Platform"/>
            <consortium name="The Broad Institute Genome Sequencing Center for Infectious Disease"/>
            <person name="Wu L."/>
            <person name="Ma J."/>
        </authorList>
    </citation>
    <scope>NUCLEOTIDE SEQUENCE [LARGE SCALE GENOMIC DNA]</scope>
    <source>
        <strain evidence="7">CCUG 56608</strain>
    </source>
</reference>
<comment type="subcellular location">
    <subcellularLocation>
        <location evidence="1">Cell envelope</location>
    </subcellularLocation>
</comment>
<dbReference type="PROSITE" id="PS51257">
    <property type="entry name" value="PROKAR_LIPOPROTEIN"/>
    <property type="match status" value="1"/>
</dbReference>
<dbReference type="PANTHER" id="PTHR46847">
    <property type="entry name" value="D-ALLOSE-BINDING PERIPLASMIC PROTEIN-RELATED"/>
    <property type="match status" value="1"/>
</dbReference>
<feature type="domain" description="Periplasmic binding protein" evidence="5">
    <location>
        <begin position="44"/>
        <end position="297"/>
    </location>
</feature>
<name>A0ABW3NDB5_9BACI</name>
<evidence type="ECO:0000256" key="2">
    <source>
        <dbReference type="ARBA" id="ARBA00007639"/>
    </source>
</evidence>
<dbReference type="InterPro" id="IPR028082">
    <property type="entry name" value="Peripla_BP_I"/>
</dbReference>
<dbReference type="CDD" id="cd06323">
    <property type="entry name" value="PBP1_ribose_binding"/>
    <property type="match status" value="1"/>
</dbReference>
<dbReference type="EMBL" id="JBHTKK010000005">
    <property type="protein sequence ID" value="MFD1065637.1"/>
    <property type="molecule type" value="Genomic_DNA"/>
</dbReference>
<protein>
    <submittedName>
        <fullName evidence="6">Ribose ABC transporter substrate-binding protein RbsB</fullName>
    </submittedName>
</protein>
<dbReference type="PANTHER" id="PTHR46847:SF1">
    <property type="entry name" value="D-ALLOSE-BINDING PERIPLASMIC PROTEIN-RELATED"/>
    <property type="match status" value="1"/>
</dbReference>
<gene>
    <name evidence="6" type="primary">rbsB</name>
    <name evidence="6" type="ORF">ACFQ19_06335</name>
</gene>
<evidence type="ECO:0000313" key="6">
    <source>
        <dbReference type="EMBL" id="MFD1065637.1"/>
    </source>
</evidence>
<proteinExistence type="inferred from homology"/>
<comment type="caution">
    <text evidence="6">The sequence shown here is derived from an EMBL/GenBank/DDBJ whole genome shotgun (WGS) entry which is preliminary data.</text>
</comment>
<evidence type="ECO:0000256" key="3">
    <source>
        <dbReference type="ARBA" id="ARBA00022729"/>
    </source>
</evidence>
<dbReference type="RefSeq" id="WP_379591231.1">
    <property type="nucleotide sequence ID" value="NZ_JBHTKK010000005.1"/>
</dbReference>
<accession>A0ABW3NDB5</accession>
<sequence>MGTWLKNFGFIAVFIVLLAACSTDSPGSSDEAEGEDAGDENVKIGLSISTLNNPFFVTVRDGAQAAAEEAGYEVVTADAQDDPSTQLSDIEDLIQQDIDILLVNPVDSDAIVSAIESANSSDIPVITVDRSAEDGEVVTHIASDNVAGGEMAGEFIAEQLSEEGNVVELEGISGASATRERGEGFHNVVDEMDGIEVVANQSANFDRTEGLSVMENIIQGTEDIDAVFSHNDEMALGAIEALQAQNMLEDVTVVGFDATDDAVASVEEGVMDATIAQQPDLIGERAIEAAGQVMNGETVEEFVPVELELISE</sequence>
<dbReference type="SUPFAM" id="SSF53822">
    <property type="entry name" value="Periplasmic binding protein-like I"/>
    <property type="match status" value="1"/>
</dbReference>
<keyword evidence="3 4" id="KW-0732">Signal</keyword>
<comment type="similarity">
    <text evidence="2">Belongs to the bacterial solute-binding protein 2 family.</text>
</comment>
<dbReference type="InterPro" id="IPR025997">
    <property type="entry name" value="SBP_2_dom"/>
</dbReference>
<feature type="chain" id="PRO_5045615140" evidence="4">
    <location>
        <begin position="20"/>
        <end position="312"/>
    </location>
</feature>
<organism evidence="6 7">
    <name type="scientific">Oceanobacillus locisalsi</name>
    <dbReference type="NCBI Taxonomy" id="546107"/>
    <lineage>
        <taxon>Bacteria</taxon>
        <taxon>Bacillati</taxon>
        <taxon>Bacillota</taxon>
        <taxon>Bacilli</taxon>
        <taxon>Bacillales</taxon>
        <taxon>Bacillaceae</taxon>
        <taxon>Oceanobacillus</taxon>
    </lineage>
</organism>
<dbReference type="Pfam" id="PF13407">
    <property type="entry name" value="Peripla_BP_4"/>
    <property type="match status" value="1"/>
</dbReference>
<dbReference type="NCBIfam" id="NF007936">
    <property type="entry name" value="PRK10653.1"/>
    <property type="match status" value="1"/>
</dbReference>
<evidence type="ECO:0000313" key="7">
    <source>
        <dbReference type="Proteomes" id="UP001597041"/>
    </source>
</evidence>
<evidence type="ECO:0000256" key="1">
    <source>
        <dbReference type="ARBA" id="ARBA00004196"/>
    </source>
</evidence>
<dbReference type="Gene3D" id="3.40.50.2300">
    <property type="match status" value="2"/>
</dbReference>
<feature type="signal peptide" evidence="4">
    <location>
        <begin position="1"/>
        <end position="19"/>
    </location>
</feature>